<reference evidence="2" key="1">
    <citation type="submission" date="2017-12" db="EMBL/GenBank/DDBJ databases">
        <authorList>
            <consortium name="DOE Joint Genome Institute"/>
            <person name="Mondo S.J."/>
            <person name="Kjaerbolling I."/>
            <person name="Vesth T.C."/>
            <person name="Frisvad J.C."/>
            <person name="Nybo J.L."/>
            <person name="Theobald S."/>
            <person name="Kuo A."/>
            <person name="Bowyer P."/>
            <person name="Matsuda Y."/>
            <person name="Lyhne E.K."/>
            <person name="Kogle M.E."/>
            <person name="Clum A."/>
            <person name="Lipzen A."/>
            <person name="Salamov A."/>
            <person name="Ngan C.Y."/>
            <person name="Daum C."/>
            <person name="Chiniquy J."/>
            <person name="Barry K."/>
            <person name="LaButti K."/>
            <person name="Haridas S."/>
            <person name="Simmons B.A."/>
            <person name="Magnuson J.K."/>
            <person name="Mortensen U.H."/>
            <person name="Larsen T.O."/>
            <person name="Grigoriev I.V."/>
            <person name="Baker S.E."/>
            <person name="Andersen M.R."/>
            <person name="Nordberg H.P."/>
            <person name="Cantor M.N."/>
            <person name="Hua S.X."/>
        </authorList>
    </citation>
    <scope>NUCLEOTIDE SEQUENCE [LARGE SCALE GENOMIC DNA]</scope>
    <source>
        <strain evidence="2">IBT 19404</strain>
    </source>
</reference>
<dbReference type="AlphaFoldDB" id="A0A2J5HY89"/>
<dbReference type="OrthoDB" id="5361958at2759"/>
<gene>
    <name evidence="1" type="ORF">BDW42DRAFT_167033</name>
</gene>
<accession>A0A2J5HY89</accession>
<proteinExistence type="predicted"/>
<name>A0A2J5HY89_9EURO</name>
<evidence type="ECO:0000313" key="2">
    <source>
        <dbReference type="Proteomes" id="UP000235023"/>
    </source>
</evidence>
<keyword evidence="2" id="KW-1185">Reference proteome</keyword>
<organism evidence="1 2">
    <name type="scientific">Aspergillus taichungensis</name>
    <dbReference type="NCBI Taxonomy" id="482145"/>
    <lineage>
        <taxon>Eukaryota</taxon>
        <taxon>Fungi</taxon>
        <taxon>Dikarya</taxon>
        <taxon>Ascomycota</taxon>
        <taxon>Pezizomycotina</taxon>
        <taxon>Eurotiomycetes</taxon>
        <taxon>Eurotiomycetidae</taxon>
        <taxon>Eurotiales</taxon>
        <taxon>Aspergillaceae</taxon>
        <taxon>Aspergillus</taxon>
        <taxon>Aspergillus subgen. Circumdati</taxon>
    </lineage>
</organism>
<dbReference type="Proteomes" id="UP000235023">
    <property type="component" value="Unassembled WGS sequence"/>
</dbReference>
<protein>
    <submittedName>
        <fullName evidence="1">Uncharacterized protein</fullName>
    </submittedName>
</protein>
<sequence>MMPQGDMWNVGYGSRHYADIAPFSLWDEESSAFQHPTDHESWWIFETFDAVSVSFLWPRIIIETATPPSPAPLTVACVAAIFIPIGSRYTPLATKTSYSNPRMADPIPIQFRWPKWKRPTKEQCRAVWESLGQIMNVEAMNFIPPIIIIELRHDEKKYEKRSLPGKVAGRIAVYHHGPRSFWETVPQTRYEMMMPSNAVQATYSQAHKPNRLLRSTEFSDNVWCTMNGMDNKLMYLRTDGVRLRQAQHLPFSEFLTENIFEYIGQEGTQLEIGVCGAPIVIDDDYDVQGGGVVGFFQQGRHGSRWALSPCVDDLIEGDWDLV</sequence>
<dbReference type="EMBL" id="KZ559528">
    <property type="protein sequence ID" value="PLN82298.1"/>
    <property type="molecule type" value="Genomic_DNA"/>
</dbReference>
<evidence type="ECO:0000313" key="1">
    <source>
        <dbReference type="EMBL" id="PLN82298.1"/>
    </source>
</evidence>